<dbReference type="RefSeq" id="WP_121007952.1">
    <property type="nucleotide sequence ID" value="NZ_RBXO01000001.1"/>
</dbReference>
<dbReference type="Gene3D" id="3.40.710.10">
    <property type="entry name" value="DD-peptidase/beta-lactamase superfamily"/>
    <property type="match status" value="1"/>
</dbReference>
<dbReference type="SUPFAM" id="SSF56601">
    <property type="entry name" value="beta-lactamase/transpeptidase-like"/>
    <property type="match status" value="1"/>
</dbReference>
<dbReference type="EMBL" id="RBXO01000001">
    <property type="protein sequence ID" value="RKT56378.1"/>
    <property type="molecule type" value="Genomic_DNA"/>
</dbReference>
<dbReference type="InterPro" id="IPR001466">
    <property type="entry name" value="Beta-lactam-related"/>
</dbReference>
<organism evidence="2 3">
    <name type="scientific">Saccharothrix australiensis</name>
    <dbReference type="NCBI Taxonomy" id="2072"/>
    <lineage>
        <taxon>Bacteria</taxon>
        <taxon>Bacillati</taxon>
        <taxon>Actinomycetota</taxon>
        <taxon>Actinomycetes</taxon>
        <taxon>Pseudonocardiales</taxon>
        <taxon>Pseudonocardiaceae</taxon>
        <taxon>Saccharothrix</taxon>
    </lineage>
</organism>
<dbReference type="Pfam" id="PF00144">
    <property type="entry name" value="Beta-lactamase"/>
    <property type="match status" value="1"/>
</dbReference>
<protein>
    <submittedName>
        <fullName evidence="2">CubicO group peptidase (Beta-lactamase class C family)</fullName>
    </submittedName>
</protein>
<evidence type="ECO:0000313" key="2">
    <source>
        <dbReference type="EMBL" id="RKT56378.1"/>
    </source>
</evidence>
<dbReference type="InterPro" id="IPR052907">
    <property type="entry name" value="Beta-lactamase/esterase"/>
</dbReference>
<dbReference type="PANTHER" id="PTHR43319">
    <property type="entry name" value="BETA-LACTAMASE-RELATED"/>
    <property type="match status" value="1"/>
</dbReference>
<gene>
    <name evidence="2" type="ORF">C8E97_5077</name>
</gene>
<feature type="domain" description="Beta-lactamase-related" evidence="1">
    <location>
        <begin position="30"/>
        <end position="349"/>
    </location>
</feature>
<dbReference type="InterPro" id="IPR012338">
    <property type="entry name" value="Beta-lactam/transpept-like"/>
</dbReference>
<evidence type="ECO:0000259" key="1">
    <source>
        <dbReference type="Pfam" id="PF00144"/>
    </source>
</evidence>
<accession>A0A495W9B1</accession>
<name>A0A495W9B1_9PSEU</name>
<proteinExistence type="predicted"/>
<sequence>MPLTVEGIVAPGLEQVAEAFRTVEAPAQCCVHLDGEPVIDLWRGLGEDDVQVVFSATKGATAACANLLVQRGLLDLDATVTHYWPEYGGHGKESTLVRWTLTHRAGVLAPAPGLTFDDVTDWGTVADALAVAAPAWEPGSAYGYHAQSFGWLVGELVRRVDGRGLGRFFAEEVAGPAGADFWIGLPESEEHRLVEVVSAPPPPPPGDVDDVDLSAFIGPHLMTAFTLNGALPQDLVAAAADRRYRAAGIGASGGVSNARGLSRLYAWLLDEFTDDTVADVLRPETSGPDQVLSTPSMHVEQRFGRGFLLPRRAETPADTPTFGHEGAGGITAFADPARRLAFAYTTPHLVPGPPGLHPVVEPIVRALYAALA</sequence>
<dbReference type="Proteomes" id="UP000282084">
    <property type="component" value="Unassembled WGS sequence"/>
</dbReference>
<reference evidence="2 3" key="1">
    <citation type="submission" date="2018-10" db="EMBL/GenBank/DDBJ databases">
        <title>Sequencing the genomes of 1000 actinobacteria strains.</title>
        <authorList>
            <person name="Klenk H.-P."/>
        </authorList>
    </citation>
    <scope>NUCLEOTIDE SEQUENCE [LARGE SCALE GENOMIC DNA]</scope>
    <source>
        <strain evidence="2 3">DSM 43800</strain>
    </source>
</reference>
<dbReference type="OrthoDB" id="9809635at2"/>
<dbReference type="AlphaFoldDB" id="A0A495W9B1"/>
<dbReference type="PANTHER" id="PTHR43319:SF3">
    <property type="entry name" value="BETA-LACTAMASE-RELATED DOMAIN-CONTAINING PROTEIN"/>
    <property type="match status" value="1"/>
</dbReference>
<keyword evidence="3" id="KW-1185">Reference proteome</keyword>
<evidence type="ECO:0000313" key="3">
    <source>
        <dbReference type="Proteomes" id="UP000282084"/>
    </source>
</evidence>
<comment type="caution">
    <text evidence="2">The sequence shown here is derived from an EMBL/GenBank/DDBJ whole genome shotgun (WGS) entry which is preliminary data.</text>
</comment>